<evidence type="ECO:0000259" key="7">
    <source>
        <dbReference type="PROSITE" id="PS50850"/>
    </source>
</evidence>
<feature type="transmembrane region" description="Helical" evidence="6">
    <location>
        <begin position="470"/>
        <end position="488"/>
    </location>
</feature>
<feature type="transmembrane region" description="Helical" evidence="6">
    <location>
        <begin position="335"/>
        <end position="356"/>
    </location>
</feature>
<dbReference type="PANTHER" id="PTHR42718">
    <property type="entry name" value="MAJOR FACILITATOR SUPERFAMILY MULTIDRUG TRANSPORTER MFSC"/>
    <property type="match status" value="1"/>
</dbReference>
<keyword evidence="9" id="KW-1185">Reference proteome</keyword>
<accession>A0ABR7LY26</accession>
<feature type="region of interest" description="Disordered" evidence="5">
    <location>
        <begin position="1"/>
        <end position="33"/>
    </location>
</feature>
<feature type="transmembrane region" description="Helical" evidence="6">
    <location>
        <begin position="439"/>
        <end position="458"/>
    </location>
</feature>
<feature type="domain" description="Major facilitator superfamily (MFS) profile" evidence="7">
    <location>
        <begin position="38"/>
        <end position="494"/>
    </location>
</feature>
<dbReference type="SUPFAM" id="SSF103473">
    <property type="entry name" value="MFS general substrate transporter"/>
    <property type="match status" value="1"/>
</dbReference>
<evidence type="ECO:0000256" key="6">
    <source>
        <dbReference type="SAM" id="Phobius"/>
    </source>
</evidence>
<proteinExistence type="predicted"/>
<evidence type="ECO:0000256" key="5">
    <source>
        <dbReference type="SAM" id="MobiDB-lite"/>
    </source>
</evidence>
<dbReference type="Gene3D" id="1.20.1250.20">
    <property type="entry name" value="MFS general substrate transporter like domains"/>
    <property type="match status" value="2"/>
</dbReference>
<feature type="transmembrane region" description="Helical" evidence="6">
    <location>
        <begin position="395"/>
        <end position="418"/>
    </location>
</feature>
<feature type="transmembrane region" description="Helical" evidence="6">
    <location>
        <begin position="36"/>
        <end position="60"/>
    </location>
</feature>
<dbReference type="CDD" id="cd17321">
    <property type="entry name" value="MFS_MMR_MDR_like"/>
    <property type="match status" value="1"/>
</dbReference>
<keyword evidence="4 6" id="KW-0472">Membrane</keyword>
<dbReference type="PANTHER" id="PTHR42718:SF39">
    <property type="entry name" value="ACTINORHODIN TRANSPORTER-RELATED"/>
    <property type="match status" value="1"/>
</dbReference>
<dbReference type="Pfam" id="PF07690">
    <property type="entry name" value="MFS_1"/>
    <property type="match status" value="2"/>
</dbReference>
<keyword evidence="2 6" id="KW-0812">Transmembrane</keyword>
<evidence type="ECO:0000256" key="2">
    <source>
        <dbReference type="ARBA" id="ARBA00022692"/>
    </source>
</evidence>
<reference evidence="8 9" key="1">
    <citation type="submission" date="2020-06" db="EMBL/GenBank/DDBJ databases">
        <title>Actinomadura xiongansis sp. nov., isolated from soil of Baiyangdian.</title>
        <authorList>
            <person name="Zhang X."/>
        </authorList>
    </citation>
    <scope>NUCLEOTIDE SEQUENCE [LARGE SCALE GENOMIC DNA]</scope>
    <source>
        <strain evidence="8 9">HBUM206468</strain>
    </source>
</reference>
<evidence type="ECO:0000256" key="3">
    <source>
        <dbReference type="ARBA" id="ARBA00022989"/>
    </source>
</evidence>
<dbReference type="RefSeq" id="WP_187246808.1">
    <property type="nucleotide sequence ID" value="NZ_BAAAOK010000010.1"/>
</dbReference>
<feature type="transmembrane region" description="Helical" evidence="6">
    <location>
        <begin position="197"/>
        <end position="217"/>
    </location>
</feature>
<protein>
    <submittedName>
        <fullName evidence="8">MFS transporter</fullName>
    </submittedName>
</protein>
<feature type="transmembrane region" description="Helical" evidence="6">
    <location>
        <begin position="363"/>
        <end position="383"/>
    </location>
</feature>
<evidence type="ECO:0000313" key="9">
    <source>
        <dbReference type="Proteomes" id="UP000805614"/>
    </source>
</evidence>
<name>A0ABR7LY26_9ACTN</name>
<dbReference type="InterPro" id="IPR036259">
    <property type="entry name" value="MFS_trans_sf"/>
</dbReference>
<feature type="transmembrane region" description="Helical" evidence="6">
    <location>
        <begin position="229"/>
        <end position="249"/>
    </location>
</feature>
<feature type="transmembrane region" description="Helical" evidence="6">
    <location>
        <begin position="72"/>
        <end position="92"/>
    </location>
</feature>
<evidence type="ECO:0000256" key="4">
    <source>
        <dbReference type="ARBA" id="ARBA00023136"/>
    </source>
</evidence>
<keyword evidence="3 6" id="KW-1133">Transmembrane helix</keyword>
<dbReference type="InterPro" id="IPR011701">
    <property type="entry name" value="MFS"/>
</dbReference>
<feature type="compositionally biased region" description="Basic and acidic residues" evidence="5">
    <location>
        <begin position="1"/>
        <end position="10"/>
    </location>
</feature>
<dbReference type="EMBL" id="JABVEC010000031">
    <property type="protein sequence ID" value="MBC6469760.1"/>
    <property type="molecule type" value="Genomic_DNA"/>
</dbReference>
<feature type="transmembrane region" description="Helical" evidence="6">
    <location>
        <begin position="129"/>
        <end position="151"/>
    </location>
</feature>
<feature type="transmembrane region" description="Helical" evidence="6">
    <location>
        <begin position="163"/>
        <end position="185"/>
    </location>
</feature>
<feature type="transmembrane region" description="Helical" evidence="6">
    <location>
        <begin position="302"/>
        <end position="323"/>
    </location>
</feature>
<comment type="caution">
    <text evidence="8">The sequence shown here is derived from an EMBL/GenBank/DDBJ whole genome shotgun (WGS) entry which is preliminary data.</text>
</comment>
<dbReference type="Proteomes" id="UP000805614">
    <property type="component" value="Unassembled WGS sequence"/>
</dbReference>
<feature type="transmembrane region" description="Helical" evidence="6">
    <location>
        <begin position="255"/>
        <end position="274"/>
    </location>
</feature>
<feature type="transmembrane region" description="Helical" evidence="6">
    <location>
        <begin position="104"/>
        <end position="123"/>
    </location>
</feature>
<organism evidence="8 9">
    <name type="scientific">Actinomadura alba</name>
    <dbReference type="NCBI Taxonomy" id="406431"/>
    <lineage>
        <taxon>Bacteria</taxon>
        <taxon>Bacillati</taxon>
        <taxon>Actinomycetota</taxon>
        <taxon>Actinomycetes</taxon>
        <taxon>Streptosporangiales</taxon>
        <taxon>Thermomonosporaceae</taxon>
        <taxon>Actinomadura</taxon>
    </lineage>
</organism>
<gene>
    <name evidence="8" type="ORF">HKK74_30340</name>
</gene>
<comment type="subcellular location">
    <subcellularLocation>
        <location evidence="1">Cell membrane</location>
        <topology evidence="1">Multi-pass membrane protein</topology>
    </subcellularLocation>
</comment>
<sequence length="494" mass="52059">MTEAPRDPARRRGAGKHAAPRRRNRSRPPPPGRHRWPALAVVLLAAFMDLVDVTIVNVALPRIHDDLGGSRSAGQWVVAGYALAFALTLVTGGRLGDIAGRQKIFLIGVLGFTAASAAAGAAVSPGMLVAARVAQGVFGGIMVPQVMSVITTQFPVGRARTTALSLSGLVLGLATVSGPLLGGLLTSVDAFGLGWRLVFYVNVPVGLIALAGGALWLRESRSEQPARLDLPGVFLLAAASLLLLGPLLQGRELHWPWWLLAALAMSLPVTALFVRHERRRERSGGSPLVPPRLFGERSFTRGTVLSTALNSSTTCYYLALTWALQSGLGWSPLRLGLTLLAWPLGIACTGQFTNWYGHRAARLFVGVGSSVMIPGLLGLVFALHWHGTGLRSADIVPWLFLSGIGMGMIAPVLPHVTLRNVPAALAGAASGVLNSANQMGAAMGAAVTATIFFAGAPVSPADHLRAAERTLLYSFAILAVTAGVSLVPRYRRRR</sequence>
<feature type="compositionally biased region" description="Basic residues" evidence="5">
    <location>
        <begin position="11"/>
        <end position="33"/>
    </location>
</feature>
<evidence type="ECO:0000256" key="1">
    <source>
        <dbReference type="ARBA" id="ARBA00004651"/>
    </source>
</evidence>
<evidence type="ECO:0000313" key="8">
    <source>
        <dbReference type="EMBL" id="MBC6469760.1"/>
    </source>
</evidence>
<dbReference type="PROSITE" id="PS50850">
    <property type="entry name" value="MFS"/>
    <property type="match status" value="1"/>
</dbReference>
<dbReference type="InterPro" id="IPR020846">
    <property type="entry name" value="MFS_dom"/>
</dbReference>